<evidence type="ECO:0000313" key="6">
    <source>
        <dbReference type="Proteomes" id="UP000756132"/>
    </source>
</evidence>
<dbReference type="PRINTS" id="PR00420">
    <property type="entry name" value="RNGMNOXGNASE"/>
</dbReference>
<sequence length="669" mass="75031">MSTGLTQDKILSKWALPSVDKFRTRISKNNDGTQPQEPWQRISQAIFERWLKSICDEDSLIDLRHGWKVTAVQETPGSVKTTVLSPEGEECGFVSRYLADCDGGSSRVRRALHIPIEGGPLPVRAVLVHFKSRGLRRLHKFGRFWHIFLTDRSGGFGEAIIAQDEIDTWTVHMFLHGDNDEDTGVLSSEEVVYRVLGGMHDPYPITIDEVLVRSTWRPVIAVTKDWSGPNRRVFLAGDAAHQNVPTGGYGMNLGIQDAFNLGWKLAAVINKSGGVGLLDSYEIERKPVAQRNVAHSGVHHRVHVQPQELLTRNGANPRHVDDDTDEARSTRLKVHEHYRQHDGENKDFGIEMDYRYCSPVICADESGSVEPSWSASQYTPTTWPGSRPPHLFLSTGTAIFETFGKDWTLLVFAKDACGQEYLVDSAKELTMSLSVVDLSGEQLAKKLYERALILIRPDQHVAWRGEAVGSAKDAHRVLAKVTWRQSHQPEYAGTRRSANCKLSANGRLYITFLGGHITYGNPVVTFLTYDEEHHRIAIVNRPETGPKQGKSSGLEHIAFTFPTMRDLLVAYRQRKQRGINPFWTVNHGPTTSLYYRDPDGNKLETQVDNFDTVDQANEFMSSPAFAENPIGADVDVEDLIQRFKSGEDEVSLKKRVEIGPRGLPDTDAM</sequence>
<dbReference type="PANTHER" id="PTHR43004">
    <property type="entry name" value="TRK SYSTEM POTASSIUM UPTAKE PROTEIN"/>
    <property type="match status" value="1"/>
</dbReference>
<keyword evidence="6" id="KW-1185">Reference proteome</keyword>
<dbReference type="InterPro" id="IPR050641">
    <property type="entry name" value="RIFMO-like"/>
</dbReference>
<accession>A0A9Q8P8R9</accession>
<feature type="domain" description="VOC" evidence="4">
    <location>
        <begin position="490"/>
        <end position="608"/>
    </location>
</feature>
<dbReference type="SUPFAM" id="SSF54593">
    <property type="entry name" value="Glyoxalase/Bleomycin resistance protein/Dihydroxybiphenyl dioxygenase"/>
    <property type="match status" value="1"/>
</dbReference>
<reference evidence="5" key="1">
    <citation type="submission" date="2021-12" db="EMBL/GenBank/DDBJ databases">
        <authorList>
            <person name="Zaccaron A."/>
            <person name="Stergiopoulos I."/>
        </authorList>
    </citation>
    <scope>NUCLEOTIDE SEQUENCE</scope>
    <source>
        <strain evidence="5">Race5_Kim</strain>
    </source>
</reference>
<dbReference type="PANTHER" id="PTHR43004:SF21">
    <property type="entry name" value="FAD-BINDING DOMAIN-CONTAINING PROTEIN-RELATED"/>
    <property type="match status" value="1"/>
</dbReference>
<evidence type="ECO:0000259" key="4">
    <source>
        <dbReference type="PROSITE" id="PS51819"/>
    </source>
</evidence>
<dbReference type="PROSITE" id="PS51819">
    <property type="entry name" value="VOC"/>
    <property type="match status" value="1"/>
</dbReference>
<dbReference type="InterPro" id="IPR002938">
    <property type="entry name" value="FAD-bd"/>
</dbReference>
<dbReference type="InterPro" id="IPR029068">
    <property type="entry name" value="Glyas_Bleomycin-R_OHBP_Dase"/>
</dbReference>
<reference evidence="5" key="2">
    <citation type="journal article" date="2022" name="Microb. Genom.">
        <title>A chromosome-scale genome assembly of the tomato pathogen Cladosporium fulvum reveals a compartmentalized genome architecture and the presence of a dispensable chromosome.</title>
        <authorList>
            <person name="Zaccaron A.Z."/>
            <person name="Chen L.H."/>
            <person name="Samaras A."/>
            <person name="Stergiopoulos I."/>
        </authorList>
    </citation>
    <scope>NUCLEOTIDE SEQUENCE</scope>
    <source>
        <strain evidence="5">Race5_Kim</strain>
    </source>
</reference>
<dbReference type="InterPro" id="IPR004360">
    <property type="entry name" value="Glyas_Fos-R_dOase_dom"/>
</dbReference>
<dbReference type="InterPro" id="IPR037523">
    <property type="entry name" value="VOC_core"/>
</dbReference>
<dbReference type="InterPro" id="IPR036188">
    <property type="entry name" value="FAD/NAD-bd_sf"/>
</dbReference>
<organism evidence="5 6">
    <name type="scientific">Passalora fulva</name>
    <name type="common">Tomato leaf mold</name>
    <name type="synonym">Cladosporium fulvum</name>
    <dbReference type="NCBI Taxonomy" id="5499"/>
    <lineage>
        <taxon>Eukaryota</taxon>
        <taxon>Fungi</taxon>
        <taxon>Dikarya</taxon>
        <taxon>Ascomycota</taxon>
        <taxon>Pezizomycotina</taxon>
        <taxon>Dothideomycetes</taxon>
        <taxon>Dothideomycetidae</taxon>
        <taxon>Mycosphaerellales</taxon>
        <taxon>Mycosphaerellaceae</taxon>
        <taxon>Fulvia</taxon>
    </lineage>
</organism>
<dbReference type="RefSeq" id="XP_047761557.1">
    <property type="nucleotide sequence ID" value="XM_047905567.1"/>
</dbReference>
<dbReference type="GeneID" id="71986297"/>
<evidence type="ECO:0000256" key="1">
    <source>
        <dbReference type="ARBA" id="ARBA00022630"/>
    </source>
</evidence>
<dbReference type="GO" id="GO:0071949">
    <property type="term" value="F:FAD binding"/>
    <property type="evidence" value="ECO:0007669"/>
    <property type="project" value="InterPro"/>
</dbReference>
<dbReference type="EMBL" id="CP090167">
    <property type="protein sequence ID" value="UJO17191.1"/>
    <property type="molecule type" value="Genomic_DNA"/>
</dbReference>
<dbReference type="Proteomes" id="UP000756132">
    <property type="component" value="Chromosome 5"/>
</dbReference>
<dbReference type="SUPFAM" id="SSF51905">
    <property type="entry name" value="FAD/NAD(P)-binding domain"/>
    <property type="match status" value="1"/>
</dbReference>
<protein>
    <submittedName>
        <fullName evidence="5">FAD-dependent monooxygenase apdD</fullName>
    </submittedName>
</protein>
<dbReference type="Pfam" id="PF01494">
    <property type="entry name" value="FAD_binding_3"/>
    <property type="match status" value="1"/>
</dbReference>
<dbReference type="OrthoDB" id="2096480at2759"/>
<dbReference type="GO" id="GO:0016709">
    <property type="term" value="F:oxidoreductase activity, acting on paired donors, with incorporation or reduction of molecular oxygen, NAD(P)H as one donor, and incorporation of one atom of oxygen"/>
    <property type="evidence" value="ECO:0007669"/>
    <property type="project" value="UniProtKB-ARBA"/>
</dbReference>
<dbReference type="Pfam" id="PF00903">
    <property type="entry name" value="Glyoxalase"/>
    <property type="match status" value="1"/>
</dbReference>
<keyword evidence="5" id="KW-0503">Monooxygenase</keyword>
<evidence type="ECO:0000256" key="3">
    <source>
        <dbReference type="ARBA" id="ARBA00023002"/>
    </source>
</evidence>
<proteinExistence type="predicted"/>
<dbReference type="KEGG" id="ffu:CLAFUR5_06419"/>
<keyword evidence="3" id="KW-0560">Oxidoreductase</keyword>
<keyword evidence="2" id="KW-0274">FAD</keyword>
<dbReference type="Gene3D" id="3.30.9.10">
    <property type="entry name" value="D-Amino Acid Oxidase, subunit A, domain 2"/>
    <property type="match status" value="1"/>
</dbReference>
<dbReference type="AlphaFoldDB" id="A0A9Q8P8R9"/>
<evidence type="ECO:0000313" key="5">
    <source>
        <dbReference type="EMBL" id="UJO17191.1"/>
    </source>
</evidence>
<dbReference type="Gene3D" id="3.50.50.60">
    <property type="entry name" value="FAD/NAD(P)-binding domain"/>
    <property type="match status" value="1"/>
</dbReference>
<name>A0A9Q8P8R9_PASFU</name>
<dbReference type="Pfam" id="PF21274">
    <property type="entry name" value="Rng_hyd_C"/>
    <property type="match status" value="1"/>
</dbReference>
<dbReference type="Gene3D" id="3.10.180.10">
    <property type="entry name" value="2,3-Dihydroxybiphenyl 1,2-Dioxygenase, domain 1"/>
    <property type="match status" value="1"/>
</dbReference>
<gene>
    <name evidence="5" type="ORF">CLAFUR5_06419</name>
</gene>
<evidence type="ECO:0000256" key="2">
    <source>
        <dbReference type="ARBA" id="ARBA00022827"/>
    </source>
</evidence>
<keyword evidence="1" id="KW-0285">Flavoprotein</keyword>
<dbReference type="Gene3D" id="3.40.30.120">
    <property type="match status" value="1"/>
</dbReference>